<evidence type="ECO:0008006" key="4">
    <source>
        <dbReference type="Google" id="ProtNLM"/>
    </source>
</evidence>
<dbReference type="AlphaFoldDB" id="A0A1B2ECN3"/>
<dbReference type="Pfam" id="PF00535">
    <property type="entry name" value="Glycos_transf_2"/>
    <property type="match status" value="1"/>
</dbReference>
<dbReference type="InterPro" id="IPR001173">
    <property type="entry name" value="Glyco_trans_2-like"/>
</dbReference>
<dbReference type="Pfam" id="PF00534">
    <property type="entry name" value="Glycos_transf_1"/>
    <property type="match status" value="1"/>
</dbReference>
<dbReference type="InterPro" id="IPR029044">
    <property type="entry name" value="Nucleotide-diphossugar_trans"/>
</dbReference>
<dbReference type="EMBL" id="CP016616">
    <property type="protein sequence ID" value="ANY77697.1"/>
    <property type="molecule type" value="Genomic_DNA"/>
</dbReference>
<dbReference type="CDD" id="cd03801">
    <property type="entry name" value="GT4_PimA-like"/>
    <property type="match status" value="1"/>
</dbReference>
<dbReference type="RefSeq" id="WP_099508686.1">
    <property type="nucleotide sequence ID" value="NZ_CP016616.1"/>
</dbReference>
<dbReference type="Gene3D" id="3.40.50.2000">
    <property type="entry name" value="Glycogen Phosphorylase B"/>
    <property type="match status" value="1"/>
</dbReference>
<name>A0A1B2ECN3_9HYPH</name>
<dbReference type="InterPro" id="IPR001296">
    <property type="entry name" value="Glyco_trans_1"/>
</dbReference>
<dbReference type="PANTHER" id="PTHR12526">
    <property type="entry name" value="GLYCOSYLTRANSFERASE"/>
    <property type="match status" value="1"/>
</dbReference>
<dbReference type="SUPFAM" id="SSF53448">
    <property type="entry name" value="Nucleotide-diphospho-sugar transferases"/>
    <property type="match status" value="1"/>
</dbReference>
<evidence type="ECO:0000313" key="3">
    <source>
        <dbReference type="EMBL" id="ANY77697.1"/>
    </source>
</evidence>
<dbReference type="CDD" id="cd00761">
    <property type="entry name" value="Glyco_tranf_GTA_type"/>
    <property type="match status" value="1"/>
</dbReference>
<dbReference type="SUPFAM" id="SSF53756">
    <property type="entry name" value="UDP-Glycosyltransferase/glycogen phosphorylase"/>
    <property type="match status" value="1"/>
</dbReference>
<accession>A0A1B2ECN3</accession>
<dbReference type="OrthoDB" id="9790710at2"/>
<feature type="domain" description="Glycosyltransferase 2-like" evidence="2">
    <location>
        <begin position="6"/>
        <end position="123"/>
    </location>
</feature>
<proteinExistence type="predicted"/>
<dbReference type="Gene3D" id="3.90.550.10">
    <property type="entry name" value="Spore Coat Polysaccharide Biosynthesis Protein SpsA, Chain A"/>
    <property type="match status" value="1"/>
</dbReference>
<evidence type="ECO:0000259" key="1">
    <source>
        <dbReference type="Pfam" id="PF00534"/>
    </source>
</evidence>
<reference evidence="3" key="1">
    <citation type="submission" date="2016-07" db="EMBL/GenBank/DDBJ databases">
        <title>Microvirga ossetica sp. nov. a new species of rhizobia isolated from root nodules of the legume species Vicia alpestris Steven originated from North Ossetia region in the Caucasus.</title>
        <authorList>
            <person name="Safronova V.I."/>
            <person name="Kuznetsova I.G."/>
            <person name="Sazanova A.L."/>
            <person name="Belimov A."/>
            <person name="Andronov E."/>
            <person name="Osledkin Y.S."/>
            <person name="Onishchuk O.P."/>
            <person name="Kurchak O.N."/>
            <person name="Shaposhnikov A.I."/>
            <person name="Willems A."/>
            <person name="Tikhonovich I.A."/>
        </authorList>
    </citation>
    <scope>NUCLEOTIDE SEQUENCE [LARGE SCALE GENOMIC DNA]</scope>
    <source>
        <strain evidence="3">V5/3M</strain>
    </source>
</reference>
<sequence>MNPILTVGVTTHNEQENIKRLLDRLSRLDETLIHIILFDDASTDGTASLIVQHPISKKRNFQAQLAEANFGSPSIGRQFIANNAKSPYVTFVDGDDLINPKALTALARRLTPGLDMIVTPFMIGPLRIFPKSFDNERPISNDTISRILSGIGGKIYNREALVRHTRDEIKGRSEDVRLNMRIILGGFDRVRIEDTAPFYFIAASRKSTLAKNILLHEIAARIQNYQILKERYGINDTYVQTLHRNLLKVVREDASLGSQDRLERYKALHDTMPFRLKTIIHLVQDPGQIGGIPGRVRNTVKAAGARPIRHVCLAVQGDPTGSLPGALSASDDLEGVLALLGSCHATDTVVITPNNIIRKFPANIYRQLSRLPVLHMASGQLSFILQDTLALADQDYIDSYRVSRILCLSDMDMAFHRQLGIHELTKIRLPVETRPHNGYAPDRNRFVTYVGRIDFHTKGAERLVPIATLMKARGLPRLRLFTTDGPNSPDLPAFLARLEEAGVRDWVEILYNVTDKTRLYGEASLILLPSKKESFGNVILEAFSFGVPVVAASYAPGPAEVIRPGEDGFLLDEFSAEAVVELLESLTPERLAALSQAAFARHHDYSMEQYLASLEAIAAETARTFPGQNTLSPFPRMRAVEFLATQPVSTFLMRRYRVRERMLAGRIYLVERVLPGKAVKTLRWLKRKLS</sequence>
<dbReference type="KEGG" id="moc:BB934_05165"/>
<evidence type="ECO:0000259" key="2">
    <source>
        <dbReference type="Pfam" id="PF00535"/>
    </source>
</evidence>
<dbReference type="PANTHER" id="PTHR12526:SF630">
    <property type="entry name" value="GLYCOSYLTRANSFERASE"/>
    <property type="match status" value="1"/>
</dbReference>
<feature type="domain" description="Glycosyl transferase family 1" evidence="1">
    <location>
        <begin position="441"/>
        <end position="587"/>
    </location>
</feature>
<gene>
    <name evidence="3" type="ORF">BB934_05165</name>
</gene>
<organism evidence="3">
    <name type="scientific">Microvirga ossetica</name>
    <dbReference type="NCBI Taxonomy" id="1882682"/>
    <lineage>
        <taxon>Bacteria</taxon>
        <taxon>Pseudomonadati</taxon>
        <taxon>Pseudomonadota</taxon>
        <taxon>Alphaproteobacteria</taxon>
        <taxon>Hyphomicrobiales</taxon>
        <taxon>Methylobacteriaceae</taxon>
        <taxon>Microvirga</taxon>
    </lineage>
</organism>
<protein>
    <recommendedName>
        <fullName evidence="4">Glycosyl transferase family 1 domain-containing protein</fullName>
    </recommendedName>
</protein>
<dbReference type="GO" id="GO:0016757">
    <property type="term" value="F:glycosyltransferase activity"/>
    <property type="evidence" value="ECO:0007669"/>
    <property type="project" value="InterPro"/>
</dbReference>